<proteinExistence type="predicted"/>
<sequence length="125" mass="14254">MDTDYIIITNNPFVASEYGEDHLVDYQEESFISLLQRVQRFVYEGHELLSHPLSGSVKPKETLYKSVLIAKKVAGLDLSSLKLIDSSIETCEKFHYKEETNEKNLEDMRFVDYTLISSAIASADV</sequence>
<keyword evidence="2" id="KW-1185">Reference proteome</keyword>
<protein>
    <submittedName>
        <fullName evidence="1">GrdX family protein</fullName>
    </submittedName>
</protein>
<dbReference type="RefSeq" id="WP_262068746.1">
    <property type="nucleotide sequence ID" value="NZ_JAMXOC010000007.1"/>
</dbReference>
<dbReference type="EMBL" id="JAMZFV010000007">
    <property type="protein sequence ID" value="MCP1109865.1"/>
    <property type="molecule type" value="Genomic_DNA"/>
</dbReference>
<dbReference type="Proteomes" id="UP001523565">
    <property type="component" value="Unassembled WGS sequence"/>
</dbReference>
<accession>A0ABT1EGM9</accession>
<name>A0ABT1EGM9_9FIRM</name>
<organism evidence="1 2">
    <name type="scientific">Ohessyouella blattaphilus</name>
    <dbReference type="NCBI Taxonomy" id="2949333"/>
    <lineage>
        <taxon>Bacteria</taxon>
        <taxon>Bacillati</taxon>
        <taxon>Bacillota</taxon>
        <taxon>Clostridia</taxon>
        <taxon>Lachnospirales</taxon>
        <taxon>Lachnospiraceae</taxon>
        <taxon>Ohessyouella</taxon>
    </lineage>
</organism>
<gene>
    <name evidence="1" type="ORF">NK118_06345</name>
</gene>
<evidence type="ECO:0000313" key="1">
    <source>
        <dbReference type="EMBL" id="MCP1109865.1"/>
    </source>
</evidence>
<evidence type="ECO:0000313" key="2">
    <source>
        <dbReference type="Proteomes" id="UP001523565"/>
    </source>
</evidence>
<dbReference type="NCBIfam" id="NF038093">
    <property type="entry name" value="GrdX"/>
    <property type="match status" value="1"/>
</dbReference>
<reference evidence="1 2" key="1">
    <citation type="journal article" date="2022" name="Genome Biol. Evol.">
        <title>Host diet, physiology and behaviors set the stage for Lachnospiraceae cladogenesis.</title>
        <authorList>
            <person name="Vera-Ponce De Leon A."/>
            <person name="Schneider M."/>
            <person name="Jahnes B.C."/>
            <person name="Sadowski V."/>
            <person name="Camuy-Velez L.A."/>
            <person name="Duan J."/>
            <person name="Sabree Z.L."/>
        </authorList>
    </citation>
    <scope>NUCLEOTIDE SEQUENCE [LARGE SCALE GENOMIC DNA]</scope>
    <source>
        <strain evidence="1 2">PAL227</strain>
    </source>
</reference>
<dbReference type="InterPro" id="IPR047735">
    <property type="entry name" value="GrdX-like"/>
</dbReference>
<comment type="caution">
    <text evidence="1">The sequence shown here is derived from an EMBL/GenBank/DDBJ whole genome shotgun (WGS) entry which is preliminary data.</text>
</comment>